<evidence type="ECO:0000313" key="2">
    <source>
        <dbReference type="Proteomes" id="UP000631694"/>
    </source>
</evidence>
<sequence length="184" mass="18799">MIANPSDGGPAPAADVESQLLAEAVIDSLARNPAPNPPPLDHAALWRHARRRAGDVVDLSTARRLREDPVARNVLGRMIAARAMACSPMAYAAADATAATRMIGVYAVELLPAGDDGIAALVIEVPAGAPAPAALRAEWLGASVVLDLPPPQEGLIELFFAPAAPGSAEAVAVLGEPTALIALE</sequence>
<proteinExistence type="predicted"/>
<reference evidence="1" key="1">
    <citation type="submission" date="2020-12" db="EMBL/GenBank/DDBJ databases">
        <title>Methylobrevis albus sp. nov., isolated from fresh water lack sediment.</title>
        <authorList>
            <person name="Zou Q."/>
        </authorList>
    </citation>
    <scope>NUCLEOTIDE SEQUENCE</scope>
    <source>
        <strain evidence="1">L22</strain>
    </source>
</reference>
<name>A0A931I0S1_9HYPH</name>
<organism evidence="1 2">
    <name type="scientific">Methylobrevis albus</name>
    <dbReference type="NCBI Taxonomy" id="2793297"/>
    <lineage>
        <taxon>Bacteria</taxon>
        <taxon>Pseudomonadati</taxon>
        <taxon>Pseudomonadota</taxon>
        <taxon>Alphaproteobacteria</taxon>
        <taxon>Hyphomicrobiales</taxon>
        <taxon>Pleomorphomonadaceae</taxon>
        <taxon>Methylobrevis</taxon>
    </lineage>
</organism>
<accession>A0A931I0S1</accession>
<protein>
    <submittedName>
        <fullName evidence="1">Uncharacterized protein</fullName>
    </submittedName>
</protein>
<keyword evidence="2" id="KW-1185">Reference proteome</keyword>
<gene>
    <name evidence="1" type="ORF">I5731_03345</name>
</gene>
<comment type="caution">
    <text evidence="1">The sequence shown here is derived from an EMBL/GenBank/DDBJ whole genome shotgun (WGS) entry which is preliminary data.</text>
</comment>
<dbReference type="Proteomes" id="UP000631694">
    <property type="component" value="Unassembled WGS sequence"/>
</dbReference>
<dbReference type="AlphaFoldDB" id="A0A931I0S1"/>
<dbReference type="EMBL" id="JADZLT010000040">
    <property type="protein sequence ID" value="MBH0236848.1"/>
    <property type="molecule type" value="Genomic_DNA"/>
</dbReference>
<dbReference type="RefSeq" id="WP_197309944.1">
    <property type="nucleotide sequence ID" value="NZ_JADZLT010000040.1"/>
</dbReference>
<evidence type="ECO:0000313" key="1">
    <source>
        <dbReference type="EMBL" id="MBH0236848.1"/>
    </source>
</evidence>